<feature type="region of interest" description="Disordered" evidence="1">
    <location>
        <begin position="67"/>
        <end position="111"/>
    </location>
</feature>
<dbReference type="RefSeq" id="XP_031024444.1">
    <property type="nucleotide sequence ID" value="XM_031169538.1"/>
</dbReference>
<feature type="region of interest" description="Disordered" evidence="1">
    <location>
        <begin position="1"/>
        <end position="47"/>
    </location>
</feature>
<dbReference type="Proteomes" id="UP000319731">
    <property type="component" value="Unassembled WGS sequence"/>
</dbReference>
<feature type="compositionally biased region" description="Polar residues" evidence="1">
    <location>
        <begin position="31"/>
        <end position="47"/>
    </location>
</feature>
<keyword evidence="3" id="KW-1185">Reference proteome</keyword>
<organism evidence="2 3">
    <name type="scientific">Synchytrium microbalum</name>
    <dbReference type="NCBI Taxonomy" id="1806994"/>
    <lineage>
        <taxon>Eukaryota</taxon>
        <taxon>Fungi</taxon>
        <taxon>Fungi incertae sedis</taxon>
        <taxon>Chytridiomycota</taxon>
        <taxon>Chytridiomycota incertae sedis</taxon>
        <taxon>Chytridiomycetes</taxon>
        <taxon>Synchytriales</taxon>
        <taxon>Synchytriaceae</taxon>
        <taxon>Synchytrium</taxon>
    </lineage>
</organism>
<dbReference type="AlphaFoldDB" id="A0A507C348"/>
<dbReference type="GeneID" id="42004835"/>
<reference evidence="2 3" key="1">
    <citation type="journal article" date="2019" name="Sci. Rep.">
        <title>Comparative genomics of chytrid fungi reveal insights into the obligate biotrophic and pathogenic lifestyle of Synchytrium endobioticum.</title>
        <authorList>
            <person name="van de Vossenberg B.T.L.H."/>
            <person name="Warris S."/>
            <person name="Nguyen H.D.T."/>
            <person name="van Gent-Pelzer M.P.E."/>
            <person name="Joly D.L."/>
            <person name="van de Geest H.C."/>
            <person name="Bonants P.J.M."/>
            <person name="Smith D.S."/>
            <person name="Levesque C.A."/>
            <person name="van der Lee T.A.J."/>
        </authorList>
    </citation>
    <scope>NUCLEOTIDE SEQUENCE [LARGE SCALE GENOMIC DNA]</scope>
    <source>
        <strain evidence="2 3">JEL517</strain>
    </source>
</reference>
<proteinExistence type="predicted"/>
<name>A0A507C348_9FUNG</name>
<feature type="compositionally biased region" description="Acidic residues" evidence="1">
    <location>
        <begin position="83"/>
        <end position="99"/>
    </location>
</feature>
<sequence>MDKDTEMTSTDSLSLRPRKNASPERPKSFHGPNSQRPKSVQGSLQTIATPTIIPTLKIRDFAYPLSDPRHVGRPITKQGTINEQDEDHDHDDDDTDIDDTTPPPSANTNETGVDLHLILPALAKSLASASSPGLQFYRARGVFDFDRVTEWESSVKEGEELIVAYIPDSNNNSQGAATNTTTNIIVKTDPQESDFSEHVKQYVEYQSTYGDGWITGIRCQMLKNTQSATTTTSTTTQSATENISVIAKLMDCGLLPSSYIERL</sequence>
<evidence type="ECO:0000256" key="1">
    <source>
        <dbReference type="SAM" id="MobiDB-lite"/>
    </source>
</evidence>
<comment type="caution">
    <text evidence="2">The sequence shown here is derived from an EMBL/GenBank/DDBJ whole genome shotgun (WGS) entry which is preliminary data.</text>
</comment>
<gene>
    <name evidence="2" type="ORF">SmJEL517_g03610</name>
</gene>
<evidence type="ECO:0000313" key="3">
    <source>
        <dbReference type="Proteomes" id="UP000319731"/>
    </source>
</evidence>
<protein>
    <submittedName>
        <fullName evidence="2">Uncharacterized protein</fullName>
    </submittedName>
</protein>
<evidence type="ECO:0000313" key="2">
    <source>
        <dbReference type="EMBL" id="TPX33469.1"/>
    </source>
</evidence>
<accession>A0A507C348</accession>
<dbReference type="EMBL" id="QEAO01000020">
    <property type="protein sequence ID" value="TPX33469.1"/>
    <property type="molecule type" value="Genomic_DNA"/>
</dbReference>
<dbReference type="OrthoDB" id="2163647at2759"/>